<evidence type="ECO:0000256" key="3">
    <source>
        <dbReference type="ARBA" id="ARBA00004906"/>
    </source>
</evidence>
<gene>
    <name evidence="9" type="ORF">Sradi_3538300</name>
</gene>
<accession>A0AAW2QG45</accession>
<dbReference type="InterPro" id="IPR036537">
    <property type="entry name" value="Adaptor_Cbl_N_dom_sf"/>
</dbReference>
<evidence type="ECO:0000259" key="8">
    <source>
        <dbReference type="Pfam" id="PF25368"/>
    </source>
</evidence>
<comment type="catalytic activity">
    <reaction evidence="1">
        <text>S-ubiquitinyl-[E2 ubiquitin-conjugating enzyme]-L-cysteine + [acceptor protein]-L-lysine = [E2 ubiquitin-conjugating enzyme]-L-cysteine + N(6)-ubiquitinyl-[acceptor protein]-L-lysine.</text>
        <dbReference type="EC" id="2.3.2.27"/>
    </reaction>
</comment>
<organism evidence="9">
    <name type="scientific">Sesamum radiatum</name>
    <name type="common">Black benniseed</name>
    <dbReference type="NCBI Taxonomy" id="300843"/>
    <lineage>
        <taxon>Eukaryota</taxon>
        <taxon>Viridiplantae</taxon>
        <taxon>Streptophyta</taxon>
        <taxon>Embryophyta</taxon>
        <taxon>Tracheophyta</taxon>
        <taxon>Spermatophyta</taxon>
        <taxon>Magnoliopsida</taxon>
        <taxon>eudicotyledons</taxon>
        <taxon>Gunneridae</taxon>
        <taxon>Pentapetalae</taxon>
        <taxon>asterids</taxon>
        <taxon>lamiids</taxon>
        <taxon>Lamiales</taxon>
        <taxon>Pedaliaceae</taxon>
        <taxon>Sesamum</taxon>
    </lineage>
</organism>
<name>A0AAW2QG45_SESRA</name>
<feature type="domain" description="PUB 12/19-like N-terminal" evidence="8">
    <location>
        <begin position="59"/>
        <end position="156"/>
    </location>
</feature>
<evidence type="ECO:0000256" key="5">
    <source>
        <dbReference type="ARBA" id="ARBA00022679"/>
    </source>
</evidence>
<dbReference type="EC" id="2.3.2.27" evidence="4"/>
<keyword evidence="5" id="KW-0808">Transferase</keyword>
<comment type="pathway">
    <text evidence="3">Protein modification; protein ubiquitination.</text>
</comment>
<dbReference type="AlphaFoldDB" id="A0AAW2QG45"/>
<evidence type="ECO:0000313" key="9">
    <source>
        <dbReference type="EMBL" id="KAL0366482.1"/>
    </source>
</evidence>
<keyword evidence="6" id="KW-0677">Repeat</keyword>
<evidence type="ECO:0000256" key="4">
    <source>
        <dbReference type="ARBA" id="ARBA00012483"/>
    </source>
</evidence>
<evidence type="ECO:0000256" key="2">
    <source>
        <dbReference type="ARBA" id="ARBA00003861"/>
    </source>
</evidence>
<dbReference type="Pfam" id="PF25368">
    <property type="entry name" value="PUB10_N"/>
    <property type="match status" value="1"/>
</dbReference>
<reference evidence="9" key="1">
    <citation type="submission" date="2020-06" db="EMBL/GenBank/DDBJ databases">
        <authorList>
            <person name="Li T."/>
            <person name="Hu X."/>
            <person name="Zhang T."/>
            <person name="Song X."/>
            <person name="Zhang H."/>
            <person name="Dai N."/>
            <person name="Sheng W."/>
            <person name="Hou X."/>
            <person name="Wei L."/>
        </authorList>
    </citation>
    <scope>NUCLEOTIDE SEQUENCE</scope>
    <source>
        <strain evidence="9">G02</strain>
        <tissue evidence="9">Leaf</tissue>
    </source>
</reference>
<dbReference type="Gene3D" id="1.20.930.20">
    <property type="entry name" value="Adaptor protein Cbl, N-terminal domain"/>
    <property type="match status" value="1"/>
</dbReference>
<keyword evidence="7" id="KW-0833">Ubl conjugation pathway</keyword>
<dbReference type="InterPro" id="IPR059179">
    <property type="entry name" value="MLKL-like_MCAfunc"/>
</dbReference>
<dbReference type="FunFam" id="1.20.930.20:FF:000002">
    <property type="entry name" value="RING-type E3 ubiquitin transferase"/>
    <property type="match status" value="1"/>
</dbReference>
<protein>
    <recommendedName>
        <fullName evidence="4">RING-type E3 ubiquitin transferase</fullName>
        <ecNumber evidence="4">2.3.2.27</ecNumber>
    </recommendedName>
</protein>
<sequence>MVTNQDIEMVEDEDQMMYLGNAASAPSSPRERGDENVVEEILEIIESAKAIGDYRKTQKKECHNLVRRMKLLPLLEEIKDVDRATIPEAAIACLKKLRRAFRSARKFLKLCHAGSKIYLTLETEAMMVRLHGVYEKISQALEGMPYEELGIPEEEKNSPIENLPIRLDIGLFLCGGIINSLAFCESI</sequence>
<reference evidence="9" key="2">
    <citation type="journal article" date="2024" name="Plant">
        <title>Genomic evolution and insights into agronomic trait innovations of Sesamum species.</title>
        <authorList>
            <person name="Miao H."/>
            <person name="Wang L."/>
            <person name="Qu L."/>
            <person name="Liu H."/>
            <person name="Sun Y."/>
            <person name="Le M."/>
            <person name="Wang Q."/>
            <person name="Wei S."/>
            <person name="Zheng Y."/>
            <person name="Lin W."/>
            <person name="Duan Y."/>
            <person name="Cao H."/>
            <person name="Xiong S."/>
            <person name="Wang X."/>
            <person name="Wei L."/>
            <person name="Li C."/>
            <person name="Ma Q."/>
            <person name="Ju M."/>
            <person name="Zhao R."/>
            <person name="Li G."/>
            <person name="Mu C."/>
            <person name="Tian Q."/>
            <person name="Mei H."/>
            <person name="Zhang T."/>
            <person name="Gao T."/>
            <person name="Zhang H."/>
        </authorList>
    </citation>
    <scope>NUCLEOTIDE SEQUENCE</scope>
    <source>
        <strain evidence="9">G02</strain>
    </source>
</reference>
<dbReference type="InterPro" id="IPR057623">
    <property type="entry name" value="PUB12-19-like_N"/>
</dbReference>
<dbReference type="EMBL" id="JACGWJ010000015">
    <property type="protein sequence ID" value="KAL0366482.1"/>
    <property type="molecule type" value="Genomic_DNA"/>
</dbReference>
<dbReference type="GO" id="GO:0007166">
    <property type="term" value="P:cell surface receptor signaling pathway"/>
    <property type="evidence" value="ECO:0007669"/>
    <property type="project" value="InterPro"/>
</dbReference>
<dbReference type="CDD" id="cd21037">
    <property type="entry name" value="MLKL_NTD"/>
    <property type="match status" value="1"/>
</dbReference>
<proteinExistence type="predicted"/>
<evidence type="ECO:0000256" key="6">
    <source>
        <dbReference type="ARBA" id="ARBA00022737"/>
    </source>
</evidence>
<evidence type="ECO:0000256" key="1">
    <source>
        <dbReference type="ARBA" id="ARBA00000900"/>
    </source>
</evidence>
<dbReference type="GO" id="GO:0061630">
    <property type="term" value="F:ubiquitin protein ligase activity"/>
    <property type="evidence" value="ECO:0007669"/>
    <property type="project" value="UniProtKB-EC"/>
</dbReference>
<evidence type="ECO:0000256" key="7">
    <source>
        <dbReference type="ARBA" id="ARBA00022786"/>
    </source>
</evidence>
<comment type="function">
    <text evidence="2">Functions as an E3 ubiquitin ligase.</text>
</comment>
<comment type="caution">
    <text evidence="9">The sequence shown here is derived from an EMBL/GenBank/DDBJ whole genome shotgun (WGS) entry which is preliminary data.</text>
</comment>